<evidence type="ECO:0000256" key="6">
    <source>
        <dbReference type="ARBA" id="ARBA00023170"/>
    </source>
</evidence>
<feature type="transmembrane region" description="Helical" evidence="9">
    <location>
        <begin position="361"/>
        <end position="384"/>
    </location>
</feature>
<accession>A0ABP1RB87</accession>
<evidence type="ECO:0000313" key="10">
    <source>
        <dbReference type="EMBL" id="CAL8125288.1"/>
    </source>
</evidence>
<name>A0ABP1RB87_9HEXA</name>
<evidence type="ECO:0000256" key="3">
    <source>
        <dbReference type="ARBA" id="ARBA00022692"/>
    </source>
</evidence>
<gene>
    <name evidence="10" type="ORF">ODALV1_LOCUS20916</name>
</gene>
<dbReference type="InterPro" id="IPR013604">
    <property type="entry name" value="7TM_chemorcpt"/>
</dbReference>
<organism evidence="10 11">
    <name type="scientific">Orchesella dallaii</name>
    <dbReference type="NCBI Taxonomy" id="48710"/>
    <lineage>
        <taxon>Eukaryota</taxon>
        <taxon>Metazoa</taxon>
        <taxon>Ecdysozoa</taxon>
        <taxon>Arthropoda</taxon>
        <taxon>Hexapoda</taxon>
        <taxon>Collembola</taxon>
        <taxon>Entomobryomorpha</taxon>
        <taxon>Entomobryoidea</taxon>
        <taxon>Orchesellidae</taxon>
        <taxon>Orchesellinae</taxon>
        <taxon>Orchesella</taxon>
    </lineage>
</organism>
<comment type="subcellular location">
    <subcellularLocation>
        <location evidence="1">Cell membrane</location>
        <topology evidence="1">Multi-pass membrane protein</topology>
    </subcellularLocation>
</comment>
<keyword evidence="5 9" id="KW-0472">Membrane</keyword>
<proteinExistence type="predicted"/>
<feature type="region of interest" description="Disordered" evidence="8">
    <location>
        <begin position="314"/>
        <end position="337"/>
    </location>
</feature>
<evidence type="ECO:0000256" key="1">
    <source>
        <dbReference type="ARBA" id="ARBA00004651"/>
    </source>
</evidence>
<feature type="transmembrane region" description="Helical" evidence="9">
    <location>
        <begin position="532"/>
        <end position="560"/>
    </location>
</feature>
<evidence type="ECO:0000256" key="7">
    <source>
        <dbReference type="ARBA" id="ARBA00023224"/>
    </source>
</evidence>
<evidence type="ECO:0000256" key="5">
    <source>
        <dbReference type="ARBA" id="ARBA00023136"/>
    </source>
</evidence>
<evidence type="ECO:0000313" key="11">
    <source>
        <dbReference type="Proteomes" id="UP001642540"/>
    </source>
</evidence>
<feature type="transmembrane region" description="Helical" evidence="9">
    <location>
        <begin position="57"/>
        <end position="81"/>
    </location>
</feature>
<keyword evidence="3 9" id="KW-0812">Transmembrane</keyword>
<feature type="transmembrane region" description="Helical" evidence="9">
    <location>
        <begin position="93"/>
        <end position="117"/>
    </location>
</feature>
<evidence type="ECO:0000256" key="2">
    <source>
        <dbReference type="ARBA" id="ARBA00022475"/>
    </source>
</evidence>
<keyword evidence="2" id="KW-1003">Cell membrane</keyword>
<comment type="caution">
    <text evidence="10">The sequence shown here is derived from an EMBL/GenBank/DDBJ whole genome shotgun (WGS) entry which is preliminary data.</text>
</comment>
<dbReference type="PANTHER" id="PTHR21143">
    <property type="entry name" value="INVERTEBRATE GUSTATORY RECEPTOR"/>
    <property type="match status" value="1"/>
</dbReference>
<evidence type="ECO:0000256" key="9">
    <source>
        <dbReference type="SAM" id="Phobius"/>
    </source>
</evidence>
<evidence type="ECO:0000256" key="8">
    <source>
        <dbReference type="SAM" id="MobiDB-lite"/>
    </source>
</evidence>
<dbReference type="EMBL" id="CAXLJM020000069">
    <property type="protein sequence ID" value="CAL8125288.1"/>
    <property type="molecule type" value="Genomic_DNA"/>
</dbReference>
<keyword evidence="11" id="KW-1185">Reference proteome</keyword>
<dbReference type="Proteomes" id="UP001642540">
    <property type="component" value="Unassembled WGS sequence"/>
</dbReference>
<keyword evidence="6" id="KW-0675">Receptor</keyword>
<reference evidence="10 11" key="1">
    <citation type="submission" date="2024-08" db="EMBL/GenBank/DDBJ databases">
        <authorList>
            <person name="Cucini C."/>
            <person name="Frati F."/>
        </authorList>
    </citation>
    <scope>NUCLEOTIDE SEQUENCE [LARGE SCALE GENOMIC DNA]</scope>
</reference>
<keyword evidence="7" id="KW-0807">Transducer</keyword>
<protein>
    <recommendedName>
        <fullName evidence="12">Gustatory receptor</fullName>
    </recommendedName>
</protein>
<evidence type="ECO:0008006" key="12">
    <source>
        <dbReference type="Google" id="ProtNLM"/>
    </source>
</evidence>
<evidence type="ECO:0000256" key="4">
    <source>
        <dbReference type="ARBA" id="ARBA00022989"/>
    </source>
</evidence>
<feature type="transmembrane region" description="Helical" evidence="9">
    <location>
        <begin position="155"/>
        <end position="174"/>
    </location>
</feature>
<dbReference type="PANTHER" id="PTHR21143:SF121">
    <property type="entry name" value="GUSTATORY AND ODORANT RECEPTOR 21A"/>
    <property type="match status" value="1"/>
</dbReference>
<dbReference type="Pfam" id="PF08395">
    <property type="entry name" value="7tm_7"/>
    <property type="match status" value="1"/>
</dbReference>
<sequence>MERYTDKTLALHESLPKLLKPLVLLNYFLGSFPYAIKYDNNGKVNLTSHNFYYNRTLFTFFIFVFCIFISVYRITLIVIAPRLYDGDGEAISIISPVVESVCTFYANFITALVLGMAMMKRKLLMKFFNEMEVYGKTLGKYLDPEAVGSRVRRMYLLYGILGSIAAINVSIRCYQNPAAGPVSAFLEITRLDGIMSSETTSIISAMVVFYLAMVKTATFGYIEIVSIAISTCFSRAIGNIQEYLEEEMEIWRSQYKGLKSQQMGKDNFLNLLSPHPPSDADNFHTSHKQAKLQNELESYMDQIRELNPGLISQSDSFKPISTPPPRPPSFSSLKTTPGKSLTHAARKFQCIATMQNITNSVFGYILAINIGCVVGMSVILKYLIVRNLTSGVGIGKQSESNPLTSEVNVEIGEDELISSNFTTNIAATNSSDSVYTAINPYQFGSEWITFLGLDLSMMIRLGVTVICLGNVHRSSLQFNSVMGKAFLAASRLNDELVNVLGSDGEELAKMMMTPTQTSALIAFMNLNNSQPVAFTAGGLFVFSRGLILMIISIIISYLVFLLQA</sequence>
<keyword evidence="4 9" id="KW-1133">Transmembrane helix</keyword>